<evidence type="ECO:0000313" key="3">
    <source>
        <dbReference type="Proteomes" id="UP001139333"/>
    </source>
</evidence>
<accession>A0A9X2CN75</accession>
<feature type="non-terminal residue" evidence="2">
    <location>
        <position position="220"/>
    </location>
</feature>
<dbReference type="Proteomes" id="UP001139333">
    <property type="component" value="Unassembled WGS sequence"/>
</dbReference>
<keyword evidence="3" id="KW-1185">Reference proteome</keyword>
<dbReference type="Pfam" id="PF17892">
    <property type="entry name" value="Cadherin_5"/>
    <property type="match status" value="1"/>
</dbReference>
<dbReference type="NCBIfam" id="TIGR01965">
    <property type="entry name" value="VCBS_repeat"/>
    <property type="match status" value="2"/>
</dbReference>
<dbReference type="AlphaFoldDB" id="A0A9X2CN75"/>
<dbReference type="EMBL" id="JAKIKP010000029">
    <property type="protein sequence ID" value="MCL1144409.1"/>
    <property type="molecule type" value="Genomic_DNA"/>
</dbReference>
<evidence type="ECO:0000313" key="2">
    <source>
        <dbReference type="EMBL" id="MCL1144409.1"/>
    </source>
</evidence>
<dbReference type="InterPro" id="IPR010221">
    <property type="entry name" value="VCBS_dom"/>
</dbReference>
<comment type="caution">
    <text evidence="2">The sequence shown here is derived from an EMBL/GenBank/DDBJ whole genome shotgun (WGS) entry which is preliminary data.</text>
</comment>
<evidence type="ECO:0000259" key="1">
    <source>
        <dbReference type="Pfam" id="PF17892"/>
    </source>
</evidence>
<name>A0A9X2CN75_9GAMM</name>
<protein>
    <submittedName>
        <fullName evidence="2">Cadherin-like domain-containing protein</fullName>
    </submittedName>
</protein>
<reference evidence="2" key="1">
    <citation type="submission" date="2022-01" db="EMBL/GenBank/DDBJ databases">
        <title>Whole genome-based taxonomy of the Shewanellaceae.</title>
        <authorList>
            <person name="Martin-Rodriguez A.J."/>
        </authorList>
    </citation>
    <scope>NUCLEOTIDE SEQUENCE</scope>
    <source>
        <strain evidence="2">DSM 16422</strain>
    </source>
</reference>
<gene>
    <name evidence="2" type="ORF">L2672_17235</name>
</gene>
<feature type="domain" description="Cadherin-like" evidence="1">
    <location>
        <begin position="83"/>
        <end position="179"/>
    </location>
</feature>
<proteinExistence type="predicted"/>
<organism evidence="2 3">
    <name type="scientific">Shewanella gaetbuli</name>
    <dbReference type="NCBI Taxonomy" id="220752"/>
    <lineage>
        <taxon>Bacteria</taxon>
        <taxon>Pseudomonadati</taxon>
        <taxon>Pseudomonadota</taxon>
        <taxon>Gammaproteobacteria</taxon>
        <taxon>Alteromonadales</taxon>
        <taxon>Shewanellaceae</taxon>
        <taxon>Shewanella</taxon>
    </lineage>
</organism>
<dbReference type="Gene3D" id="2.60.40.3440">
    <property type="match status" value="1"/>
</dbReference>
<dbReference type="InterPro" id="IPR041690">
    <property type="entry name" value="Cadherin_5"/>
</dbReference>
<dbReference type="RefSeq" id="WP_248997062.1">
    <property type="nucleotide sequence ID" value="NZ_JAKIKP010000029.1"/>
</dbReference>
<sequence>MFGDHNPSGYNYHGAYGDLILTPDGKWFYHADAGHLAHIGGRPTSRGTAIDRLGEGESLKDTITIHSKDGTQHNIVITIEGSNDRPYCSGQVQLNTGAEDTRQIISTAQLLQNTVDVDANDAGKLTIEHLHADHGSILVNSDGTFTYTPEKDYHGPVYFNYNVVDKHGGVTHAEATTTLTAINDAPIIASPLTDTVTEDNLNVHQINLLDGATDVDGDQL</sequence>